<dbReference type="InterPro" id="IPR036611">
    <property type="entry name" value="Trigger_fac_ribosome-bd_sf"/>
</dbReference>
<feature type="domain" description="Trigger factor ribosome-binding bacterial" evidence="3">
    <location>
        <begin position="87"/>
        <end position="200"/>
    </location>
</feature>
<reference evidence="4" key="1">
    <citation type="submission" date="2021-01" db="EMBL/GenBank/DDBJ databases">
        <authorList>
            <person name="Corre E."/>
            <person name="Pelletier E."/>
            <person name="Niang G."/>
            <person name="Scheremetjew M."/>
            <person name="Finn R."/>
            <person name="Kale V."/>
            <person name="Holt S."/>
            <person name="Cochrane G."/>
            <person name="Meng A."/>
            <person name="Brown T."/>
            <person name="Cohen L."/>
        </authorList>
    </citation>
    <scope>NUCLEOTIDE SEQUENCE</scope>
    <source>
        <strain evidence="4">10249 10 AB</strain>
    </source>
</reference>
<dbReference type="Gene3D" id="3.30.70.1050">
    <property type="entry name" value="Trigger factor ribosome-binding domain"/>
    <property type="match status" value="1"/>
</dbReference>
<name>A0A7S4ER47_9STRA</name>
<dbReference type="GO" id="GO:0006457">
    <property type="term" value="P:protein folding"/>
    <property type="evidence" value="ECO:0007669"/>
    <property type="project" value="InterPro"/>
</dbReference>
<evidence type="ECO:0000259" key="3">
    <source>
        <dbReference type="Pfam" id="PF05697"/>
    </source>
</evidence>
<feature type="chain" id="PRO_5030874217" description="Trigger factor ribosome-binding bacterial domain-containing protein" evidence="2">
    <location>
        <begin position="21"/>
        <end position="225"/>
    </location>
</feature>
<accession>A0A7S4ER47</accession>
<feature type="region of interest" description="Disordered" evidence="1">
    <location>
        <begin position="198"/>
        <end position="225"/>
    </location>
</feature>
<sequence>MKFSALFGSIVLLVLGNAAAFAPVAKHVVVASSALRAAGELVAEPEGGEEISPVKTMAGSRMKNMGEAEGLSGVRSEEDAETQGTINKYWLTAKVEGSLVREIHQTVLKESAKKANFPGFRKGQVPPFAMPQIRGFAVQESIVRTCQSAVDAYGLKSVSGSDGEVEVLEDIPEVAKAYKLGDDLEFTATFNAVVDPELAPAASDDAEESSEDGVVDVEAEEVATE</sequence>
<dbReference type="Pfam" id="PF05697">
    <property type="entry name" value="Trigger_N"/>
    <property type="match status" value="1"/>
</dbReference>
<proteinExistence type="predicted"/>
<feature type="compositionally biased region" description="Acidic residues" evidence="1">
    <location>
        <begin position="204"/>
        <end position="225"/>
    </location>
</feature>
<dbReference type="GO" id="GO:0015031">
    <property type="term" value="P:protein transport"/>
    <property type="evidence" value="ECO:0007669"/>
    <property type="project" value="InterPro"/>
</dbReference>
<dbReference type="InterPro" id="IPR008881">
    <property type="entry name" value="Trigger_fac_ribosome-bd_bac"/>
</dbReference>
<dbReference type="SUPFAM" id="SSF102735">
    <property type="entry name" value="Trigger factor ribosome-binding domain"/>
    <property type="match status" value="1"/>
</dbReference>
<dbReference type="EMBL" id="HBIX01034296">
    <property type="protein sequence ID" value="CAE0729624.1"/>
    <property type="molecule type" value="Transcribed_RNA"/>
</dbReference>
<organism evidence="4">
    <name type="scientific">Pseudo-nitzschia australis</name>
    <dbReference type="NCBI Taxonomy" id="44445"/>
    <lineage>
        <taxon>Eukaryota</taxon>
        <taxon>Sar</taxon>
        <taxon>Stramenopiles</taxon>
        <taxon>Ochrophyta</taxon>
        <taxon>Bacillariophyta</taxon>
        <taxon>Bacillariophyceae</taxon>
        <taxon>Bacillariophycidae</taxon>
        <taxon>Bacillariales</taxon>
        <taxon>Bacillariaceae</taxon>
        <taxon>Pseudo-nitzschia</taxon>
    </lineage>
</organism>
<evidence type="ECO:0000313" key="4">
    <source>
        <dbReference type="EMBL" id="CAE0729624.1"/>
    </source>
</evidence>
<protein>
    <recommendedName>
        <fullName evidence="3">Trigger factor ribosome-binding bacterial domain-containing protein</fullName>
    </recommendedName>
</protein>
<gene>
    <name evidence="4" type="ORF">PAUS00366_LOCUS22409</name>
</gene>
<feature type="signal peptide" evidence="2">
    <location>
        <begin position="1"/>
        <end position="20"/>
    </location>
</feature>
<evidence type="ECO:0000256" key="2">
    <source>
        <dbReference type="SAM" id="SignalP"/>
    </source>
</evidence>
<evidence type="ECO:0000256" key="1">
    <source>
        <dbReference type="SAM" id="MobiDB-lite"/>
    </source>
</evidence>
<keyword evidence="2" id="KW-0732">Signal</keyword>
<dbReference type="AlphaFoldDB" id="A0A7S4ER47"/>